<name>A0A517VTC1_9PLAN</name>
<keyword evidence="1" id="KW-0472">Membrane</keyword>
<keyword evidence="1" id="KW-1133">Transmembrane helix</keyword>
<accession>A0A517VTC1</accession>
<feature type="transmembrane region" description="Helical" evidence="1">
    <location>
        <begin position="47"/>
        <end position="66"/>
    </location>
</feature>
<sequence length="76" mass="8708">MIISKDIKPERQIYRLGAMLLEVLQGTSGSVIELFDLYQLVNRQETISLNAFFITVDWLFLLGAITNDKGRIVKCF</sequence>
<organism evidence="2 3">
    <name type="scientific">Gimesia aquarii</name>
    <dbReference type="NCBI Taxonomy" id="2527964"/>
    <lineage>
        <taxon>Bacteria</taxon>
        <taxon>Pseudomonadati</taxon>
        <taxon>Planctomycetota</taxon>
        <taxon>Planctomycetia</taxon>
        <taxon>Planctomycetales</taxon>
        <taxon>Planctomycetaceae</taxon>
        <taxon>Gimesia</taxon>
    </lineage>
</organism>
<evidence type="ECO:0000313" key="2">
    <source>
        <dbReference type="EMBL" id="QDT96264.1"/>
    </source>
</evidence>
<dbReference type="EMBL" id="CP037920">
    <property type="protein sequence ID" value="QDT96264.1"/>
    <property type="molecule type" value="Genomic_DNA"/>
</dbReference>
<dbReference type="AlphaFoldDB" id="A0A517VTC1"/>
<dbReference type="Proteomes" id="UP000318704">
    <property type="component" value="Chromosome"/>
</dbReference>
<dbReference type="KEGG" id="gaw:V144x_17180"/>
<proteinExistence type="predicted"/>
<evidence type="ECO:0000256" key="1">
    <source>
        <dbReference type="SAM" id="Phobius"/>
    </source>
</evidence>
<gene>
    <name evidence="2" type="ORF">V144x_17180</name>
</gene>
<dbReference type="RefSeq" id="WP_144984088.1">
    <property type="nucleotide sequence ID" value="NZ_CP037920.1"/>
</dbReference>
<evidence type="ECO:0000313" key="3">
    <source>
        <dbReference type="Proteomes" id="UP000318704"/>
    </source>
</evidence>
<dbReference type="Pfam" id="PF20293">
    <property type="entry name" value="MC6"/>
    <property type="match status" value="1"/>
</dbReference>
<protein>
    <submittedName>
        <fullName evidence="2">Uncharacterized protein</fullName>
    </submittedName>
</protein>
<feature type="transmembrane region" description="Helical" evidence="1">
    <location>
        <begin position="12"/>
        <end position="35"/>
    </location>
</feature>
<keyword evidence="1" id="KW-0812">Transmembrane</keyword>
<dbReference type="InterPro" id="IPR046897">
    <property type="entry name" value="ABC-3C_MC6"/>
</dbReference>
<reference evidence="2 3" key="1">
    <citation type="submission" date="2019-03" db="EMBL/GenBank/DDBJ databases">
        <title>Deep-cultivation of Planctomycetes and their phenomic and genomic characterization uncovers novel biology.</title>
        <authorList>
            <person name="Wiegand S."/>
            <person name="Jogler M."/>
            <person name="Boedeker C."/>
            <person name="Pinto D."/>
            <person name="Vollmers J."/>
            <person name="Rivas-Marin E."/>
            <person name="Kohn T."/>
            <person name="Peeters S.H."/>
            <person name="Heuer A."/>
            <person name="Rast P."/>
            <person name="Oberbeckmann S."/>
            <person name="Bunk B."/>
            <person name="Jeske O."/>
            <person name="Meyerdierks A."/>
            <person name="Storesund J.E."/>
            <person name="Kallscheuer N."/>
            <person name="Luecker S."/>
            <person name="Lage O.M."/>
            <person name="Pohl T."/>
            <person name="Merkel B.J."/>
            <person name="Hornburger P."/>
            <person name="Mueller R.-W."/>
            <person name="Bruemmer F."/>
            <person name="Labrenz M."/>
            <person name="Spormann A.M."/>
            <person name="Op den Camp H."/>
            <person name="Overmann J."/>
            <person name="Amann R."/>
            <person name="Jetten M.S.M."/>
            <person name="Mascher T."/>
            <person name="Medema M.H."/>
            <person name="Devos D.P."/>
            <person name="Kaster A.-K."/>
            <person name="Ovreas L."/>
            <person name="Rohde M."/>
            <person name="Galperin M.Y."/>
            <person name="Jogler C."/>
        </authorList>
    </citation>
    <scope>NUCLEOTIDE SEQUENCE [LARGE SCALE GENOMIC DNA]</scope>
    <source>
        <strain evidence="2 3">V144</strain>
    </source>
</reference>